<keyword evidence="2" id="KW-1185">Reference proteome</keyword>
<dbReference type="Proteomes" id="UP001153712">
    <property type="component" value="Chromosome 9"/>
</dbReference>
<reference evidence="1" key="1">
    <citation type="submission" date="2022-01" db="EMBL/GenBank/DDBJ databases">
        <authorList>
            <person name="King R."/>
        </authorList>
    </citation>
    <scope>NUCLEOTIDE SEQUENCE</scope>
</reference>
<organism evidence="1 2">
    <name type="scientific">Phyllotreta striolata</name>
    <name type="common">Striped flea beetle</name>
    <name type="synonym">Crioceris striolata</name>
    <dbReference type="NCBI Taxonomy" id="444603"/>
    <lineage>
        <taxon>Eukaryota</taxon>
        <taxon>Metazoa</taxon>
        <taxon>Ecdysozoa</taxon>
        <taxon>Arthropoda</taxon>
        <taxon>Hexapoda</taxon>
        <taxon>Insecta</taxon>
        <taxon>Pterygota</taxon>
        <taxon>Neoptera</taxon>
        <taxon>Endopterygota</taxon>
        <taxon>Coleoptera</taxon>
        <taxon>Polyphaga</taxon>
        <taxon>Cucujiformia</taxon>
        <taxon>Chrysomeloidea</taxon>
        <taxon>Chrysomelidae</taxon>
        <taxon>Galerucinae</taxon>
        <taxon>Alticini</taxon>
        <taxon>Phyllotreta</taxon>
    </lineage>
</organism>
<sequence>MYCSQSDFRRGKTRKSRSLTLFRPAEDMKYIIASRKFE</sequence>
<dbReference type="EMBL" id="OU900102">
    <property type="protein sequence ID" value="CAG9865079.1"/>
    <property type="molecule type" value="Genomic_DNA"/>
</dbReference>
<name>A0A9N9U1R2_PHYSR</name>
<accession>A0A9N9U1R2</accession>
<proteinExistence type="predicted"/>
<evidence type="ECO:0000313" key="1">
    <source>
        <dbReference type="EMBL" id="CAG9865079.1"/>
    </source>
</evidence>
<evidence type="ECO:0000313" key="2">
    <source>
        <dbReference type="Proteomes" id="UP001153712"/>
    </source>
</evidence>
<gene>
    <name evidence="1" type="ORF">PHYEVI_LOCUS11325</name>
</gene>
<protein>
    <submittedName>
        <fullName evidence="1">Uncharacterized protein</fullName>
    </submittedName>
</protein>
<dbReference type="AlphaFoldDB" id="A0A9N9U1R2"/>